<dbReference type="EMBL" id="JAINUF010000006">
    <property type="protein sequence ID" value="KAJ8357441.1"/>
    <property type="molecule type" value="Genomic_DNA"/>
</dbReference>
<feature type="non-terminal residue" evidence="1">
    <location>
        <position position="63"/>
    </location>
</feature>
<protein>
    <submittedName>
        <fullName evidence="1">Uncharacterized protein</fullName>
    </submittedName>
</protein>
<gene>
    <name evidence="1" type="ORF">SKAU_G00202350</name>
</gene>
<feature type="non-terminal residue" evidence="1">
    <location>
        <position position="1"/>
    </location>
</feature>
<comment type="caution">
    <text evidence="1">The sequence shown here is derived from an EMBL/GenBank/DDBJ whole genome shotgun (WGS) entry which is preliminary data.</text>
</comment>
<dbReference type="Proteomes" id="UP001152622">
    <property type="component" value="Chromosome 6"/>
</dbReference>
<sequence length="63" mass="6510">CLWSASPSGAEPHPASIQDCGGISCHTGKLALVGQPAVGRRAHVWSRAGGQLLVGDSCPLFLW</sequence>
<dbReference type="AlphaFoldDB" id="A0A9Q1FFU4"/>
<evidence type="ECO:0000313" key="1">
    <source>
        <dbReference type="EMBL" id="KAJ8357441.1"/>
    </source>
</evidence>
<reference evidence="1" key="1">
    <citation type="journal article" date="2023" name="Science">
        <title>Genome structures resolve the early diversification of teleost fishes.</title>
        <authorList>
            <person name="Parey E."/>
            <person name="Louis A."/>
            <person name="Montfort J."/>
            <person name="Bouchez O."/>
            <person name="Roques C."/>
            <person name="Iampietro C."/>
            <person name="Lluch J."/>
            <person name="Castinel A."/>
            <person name="Donnadieu C."/>
            <person name="Desvignes T."/>
            <person name="Floi Bucao C."/>
            <person name="Jouanno E."/>
            <person name="Wen M."/>
            <person name="Mejri S."/>
            <person name="Dirks R."/>
            <person name="Jansen H."/>
            <person name="Henkel C."/>
            <person name="Chen W.J."/>
            <person name="Zahm M."/>
            <person name="Cabau C."/>
            <person name="Klopp C."/>
            <person name="Thompson A.W."/>
            <person name="Robinson-Rechavi M."/>
            <person name="Braasch I."/>
            <person name="Lecointre G."/>
            <person name="Bobe J."/>
            <person name="Postlethwait J.H."/>
            <person name="Berthelot C."/>
            <person name="Roest Crollius H."/>
            <person name="Guiguen Y."/>
        </authorList>
    </citation>
    <scope>NUCLEOTIDE SEQUENCE</scope>
    <source>
        <strain evidence="1">WJC10195</strain>
    </source>
</reference>
<keyword evidence="2" id="KW-1185">Reference proteome</keyword>
<accession>A0A9Q1FFU4</accession>
<proteinExistence type="predicted"/>
<organism evidence="1 2">
    <name type="scientific">Synaphobranchus kaupii</name>
    <name type="common">Kaup's arrowtooth eel</name>
    <dbReference type="NCBI Taxonomy" id="118154"/>
    <lineage>
        <taxon>Eukaryota</taxon>
        <taxon>Metazoa</taxon>
        <taxon>Chordata</taxon>
        <taxon>Craniata</taxon>
        <taxon>Vertebrata</taxon>
        <taxon>Euteleostomi</taxon>
        <taxon>Actinopterygii</taxon>
        <taxon>Neopterygii</taxon>
        <taxon>Teleostei</taxon>
        <taxon>Anguilliformes</taxon>
        <taxon>Synaphobranchidae</taxon>
        <taxon>Synaphobranchus</taxon>
    </lineage>
</organism>
<evidence type="ECO:0000313" key="2">
    <source>
        <dbReference type="Proteomes" id="UP001152622"/>
    </source>
</evidence>
<name>A0A9Q1FFU4_SYNKA</name>